<sequence>MALHLLGRLSGEGLKTMHLTGSKAFTENMRKLVGSRAAAQFGYFNINKRGDLPPNQFDALVLDEAHRIRENGKDRFTKAEDWSGLPQIDELIHIARVSVFFIDDRQIVRPGEVGSSELIKEAASRAGAKLLEYELDAQFRCSGSDGFINWVDNTLDIRRTANVLWKRDDPYEFRVMDSVQELEHAIRQKAVDGSARLVAGFCWPWSVPKSDGSLVADVQVEGWAMPWNAKPDAGRLAAGIPKSSFWASDPGGLDQVGCVYTAQGFEFDYVGIIFGLDLRYDWNNNEWVGDKKQSHDSMVKRSKEQFLDLVKNTYRVLFTRGIKGCYVYFMDEGTRRFFQSRLE</sequence>
<feature type="domain" description="Schlafen group 3-like DNA/RNA helicase" evidence="1">
    <location>
        <begin position="3"/>
        <end position="331"/>
    </location>
</feature>
<accession>A0A4P6UHI7</accession>
<dbReference type="InterPro" id="IPR018647">
    <property type="entry name" value="SLFN_3-like_DNA/RNA_helicase"/>
</dbReference>
<proteinExistence type="predicted"/>
<protein>
    <submittedName>
        <fullName evidence="2">DUF2075 domain-containing protein</fullName>
    </submittedName>
</protein>
<evidence type="ECO:0000313" key="3">
    <source>
        <dbReference type="Proteomes" id="UP000292939"/>
    </source>
</evidence>
<name>A0A4P6UHI7_9BURK</name>
<evidence type="ECO:0000313" key="2">
    <source>
        <dbReference type="EMBL" id="QBK04512.1"/>
    </source>
</evidence>
<reference evidence="2 3" key="1">
    <citation type="submission" date="2018-07" db="EMBL/GenBank/DDBJ databases">
        <title>Exploring interactions and the metabolic potential of the ultra-small soil bacteria Hylemonella gracilis.</title>
        <authorList>
            <person name="Tyc O."/>
            <person name="Kulkarni P."/>
            <person name="Gawehns F."/>
            <person name="Hundscheid M."/>
            <person name="Zweers H."/>
            <person name="Garbeva P."/>
        </authorList>
    </citation>
    <scope>NUCLEOTIDE SEQUENCE [LARGE SCALE GENOMIC DNA]</scope>
    <source>
        <strain evidence="2 3">NS1</strain>
    </source>
</reference>
<dbReference type="Pfam" id="PF09848">
    <property type="entry name" value="SLFN-g3_helicase"/>
    <property type="match status" value="1"/>
</dbReference>
<dbReference type="KEGG" id="hgr:DW355_06675"/>
<gene>
    <name evidence="2" type="ORF">DW355_06675</name>
</gene>
<dbReference type="EMBL" id="CP031395">
    <property type="protein sequence ID" value="QBK04512.1"/>
    <property type="molecule type" value="Genomic_DNA"/>
</dbReference>
<dbReference type="AlphaFoldDB" id="A0A4P6UHI7"/>
<dbReference type="OrthoDB" id="3193269at2"/>
<evidence type="ECO:0000259" key="1">
    <source>
        <dbReference type="Pfam" id="PF09848"/>
    </source>
</evidence>
<dbReference type="Proteomes" id="UP000292939">
    <property type="component" value="Chromosome"/>
</dbReference>
<organism evidence="2 3">
    <name type="scientific">Hylemonella gracilis</name>
    <dbReference type="NCBI Taxonomy" id="80880"/>
    <lineage>
        <taxon>Bacteria</taxon>
        <taxon>Pseudomonadati</taxon>
        <taxon>Pseudomonadota</taxon>
        <taxon>Betaproteobacteria</taxon>
        <taxon>Burkholderiales</taxon>
        <taxon>Comamonadaceae</taxon>
        <taxon>Hylemonella</taxon>
    </lineage>
</organism>